<dbReference type="AlphaFoldDB" id="A0A6F8ZG51"/>
<accession>A0A6F8ZG51</accession>
<dbReference type="InterPro" id="IPR009570">
    <property type="entry name" value="Spore_III_AC"/>
</dbReference>
<reference evidence="2 3" key="1">
    <citation type="submission" date="2020-02" db="EMBL/GenBank/DDBJ databases">
        <authorList>
            <person name="Hogendoorn C."/>
        </authorList>
    </citation>
    <scope>NUCLEOTIDE SEQUENCE [LARGE SCALE GENOMIC DNA]</scope>
    <source>
        <strain evidence="2">R501</strain>
    </source>
</reference>
<dbReference type="EMBL" id="LR778114">
    <property type="protein sequence ID" value="CAB1128914.1"/>
    <property type="molecule type" value="Genomic_DNA"/>
</dbReference>
<gene>
    <name evidence="2" type="primary">spoIIIAC</name>
    <name evidence="2" type="ORF">R50_1408</name>
</gene>
<dbReference type="Proteomes" id="UP000503399">
    <property type="component" value="Chromosome"/>
</dbReference>
<dbReference type="Pfam" id="PF06686">
    <property type="entry name" value="SpoIIIAC"/>
    <property type="match status" value="1"/>
</dbReference>
<keyword evidence="1" id="KW-1133">Transmembrane helix</keyword>
<sequence length="64" mass="7125">MNIDLIMKLAGIGILVTVVYSVLDRLDRREYGQLVVLAGVAIGFFMVIQAVAQLFQAVRTMFHV</sequence>
<evidence type="ECO:0000313" key="2">
    <source>
        <dbReference type="EMBL" id="CAB1128914.1"/>
    </source>
</evidence>
<name>A0A6F8ZG51_9FIRM</name>
<evidence type="ECO:0000256" key="1">
    <source>
        <dbReference type="SAM" id="Phobius"/>
    </source>
</evidence>
<dbReference type="InterPro" id="IPR025664">
    <property type="entry name" value="Spore_III_AC/AD"/>
</dbReference>
<keyword evidence="1" id="KW-0812">Transmembrane</keyword>
<organism evidence="2 3">
    <name type="scientific">Candidatus Hydrogenisulfobacillus filiaventi</name>
    <dbReference type="NCBI Taxonomy" id="2707344"/>
    <lineage>
        <taxon>Bacteria</taxon>
        <taxon>Bacillati</taxon>
        <taxon>Bacillota</taxon>
        <taxon>Clostridia</taxon>
        <taxon>Eubacteriales</taxon>
        <taxon>Clostridiales Family XVII. Incertae Sedis</taxon>
        <taxon>Candidatus Hydrogenisulfobacillus</taxon>
    </lineage>
</organism>
<proteinExistence type="predicted"/>
<evidence type="ECO:0000313" key="3">
    <source>
        <dbReference type="Proteomes" id="UP000503399"/>
    </source>
</evidence>
<keyword evidence="3" id="KW-1185">Reference proteome</keyword>
<feature type="transmembrane region" description="Helical" evidence="1">
    <location>
        <begin position="35"/>
        <end position="55"/>
    </location>
</feature>
<dbReference type="NCBIfam" id="TIGR02848">
    <property type="entry name" value="spore_III_AC"/>
    <property type="match status" value="1"/>
</dbReference>
<dbReference type="KEGG" id="hfv:R50_1408"/>
<feature type="transmembrane region" description="Helical" evidence="1">
    <location>
        <begin position="6"/>
        <end position="23"/>
    </location>
</feature>
<protein>
    <submittedName>
        <fullName evidence="2">Stage III sporulation protein AC</fullName>
    </submittedName>
</protein>
<keyword evidence="1" id="KW-0472">Membrane</keyword>